<dbReference type="PATRIC" id="fig|883126.3.peg.5265"/>
<dbReference type="Proteomes" id="UP000009874">
    <property type="component" value="Unassembled WGS sequence"/>
</dbReference>
<evidence type="ECO:0000256" key="1">
    <source>
        <dbReference type="SAM" id="MobiDB-lite"/>
    </source>
</evidence>
<protein>
    <recommendedName>
        <fullName evidence="2">DUF2169 domain-containing protein</fullName>
    </recommendedName>
</protein>
<feature type="domain" description="DUF2169" evidence="2">
    <location>
        <begin position="24"/>
        <end position="403"/>
    </location>
</feature>
<comment type="caution">
    <text evidence="3">The sequence shown here is derived from an EMBL/GenBank/DDBJ whole genome shotgun (WGS) entry which is preliminary data.</text>
</comment>
<dbReference type="RefSeq" id="WP_005671537.1">
    <property type="nucleotide sequence ID" value="NZ_JH992928.1"/>
</dbReference>
<dbReference type="OrthoDB" id="237820at2"/>
<feature type="region of interest" description="Disordered" evidence="1">
    <location>
        <begin position="449"/>
        <end position="473"/>
    </location>
</feature>
<evidence type="ECO:0000313" key="3">
    <source>
        <dbReference type="EMBL" id="EKU79564.1"/>
    </source>
</evidence>
<evidence type="ECO:0000259" key="2">
    <source>
        <dbReference type="Pfam" id="PF09937"/>
    </source>
</evidence>
<dbReference type="AlphaFoldDB" id="K9D4M3"/>
<proteinExistence type="predicted"/>
<evidence type="ECO:0000313" key="4">
    <source>
        <dbReference type="Proteomes" id="UP000009874"/>
    </source>
</evidence>
<keyword evidence="4" id="KW-1185">Reference proteome</keyword>
<dbReference type="InterPro" id="IPR018683">
    <property type="entry name" value="DUF2169"/>
</dbReference>
<name>K9D4M3_9BURK</name>
<accession>K9D4M3</accession>
<sequence length="473" mass="52042">MEFRNLTPFPAIAFDGIDQHDQRFHSVVMRLTFEVQDDGTLLLAPAQTPLAMTDEFYGEANRSSVRQESDLAPYKPHTDVIVIADACAPQGKPSKLFGVALKINGAPDLPPEPHGLNPTYHASPERMAEWREQCARLTAKALEGPLVLRKVLLIGGMREWRKRAPLTRALTLFTLPKWKLTAPLPLTTLPLRYEYAYGGENKILVNEQAASRVDKKYRLPGRVPQPDNASAGDLQEAIAHSVYEQNPVGRGFAERWYLNAARLACVPAPHIEAASQPIGRFGKECIPQGFGVVGRGWQPRLGLAGTYDQQWQEERHPNLPADFDFGYWNGAPADQQVTPYLSGDEQISLFNLCPESAGTVRDASGNTCLSFALPGHLPFVLARFQDGRIGELAAKLDTLIIDAAPDASDPEKKIAVVCVWRATVATAPGVRVLEARMLTHADVTALRERAQNIKPPSPPRPTVVPRQESPPTV</sequence>
<reference evidence="3 4" key="1">
    <citation type="submission" date="2012-09" db="EMBL/GenBank/DDBJ databases">
        <title>The Genome Sequence of Massilia timonae CCUG 45783.</title>
        <authorList>
            <consortium name="The Broad Institute Genome Sequencing Platform"/>
            <person name="Earl A."/>
            <person name="Ward D."/>
            <person name="Feldgarden M."/>
            <person name="Gevers D."/>
            <person name="Huys G."/>
            <person name="Walker B."/>
            <person name="Young S.K."/>
            <person name="Zeng Q."/>
            <person name="Gargeya S."/>
            <person name="Fitzgerald M."/>
            <person name="Haas B."/>
            <person name="Abouelleil A."/>
            <person name="Alvarado L."/>
            <person name="Arachchi H.M."/>
            <person name="Berlin A.M."/>
            <person name="Chapman S.B."/>
            <person name="Goldberg J."/>
            <person name="Griggs A."/>
            <person name="Gujja S."/>
            <person name="Hansen M."/>
            <person name="Howarth C."/>
            <person name="Imamovic A."/>
            <person name="Larimer J."/>
            <person name="McCowen C."/>
            <person name="Montmayeur A."/>
            <person name="Murphy C."/>
            <person name="Neiman D."/>
            <person name="Pearson M."/>
            <person name="Priest M."/>
            <person name="Roberts A."/>
            <person name="Saif S."/>
            <person name="Shea T."/>
            <person name="Sisk P."/>
            <person name="Sykes S."/>
            <person name="Wortman J."/>
            <person name="Nusbaum C."/>
            <person name="Birren B."/>
        </authorList>
    </citation>
    <scope>NUCLEOTIDE SEQUENCE [LARGE SCALE GENOMIC DNA]</scope>
    <source>
        <strain evidence="3 4">CCUG 45783</strain>
    </source>
</reference>
<dbReference type="HOGENOM" id="CLU_045796_1_0_4"/>
<dbReference type="EMBL" id="AGZI01000069">
    <property type="protein sequence ID" value="EKU79564.1"/>
    <property type="molecule type" value="Genomic_DNA"/>
</dbReference>
<dbReference type="Pfam" id="PF09937">
    <property type="entry name" value="DUF2169"/>
    <property type="match status" value="1"/>
</dbReference>
<dbReference type="eggNOG" id="COG5351">
    <property type="taxonomic scope" value="Bacteria"/>
</dbReference>
<gene>
    <name evidence="3" type="ORF">HMPREF9710_05204</name>
</gene>
<organism evidence="3 4">
    <name type="scientific">Massilia timonae CCUG 45783</name>
    <dbReference type="NCBI Taxonomy" id="883126"/>
    <lineage>
        <taxon>Bacteria</taxon>
        <taxon>Pseudomonadati</taxon>
        <taxon>Pseudomonadota</taxon>
        <taxon>Betaproteobacteria</taxon>
        <taxon>Burkholderiales</taxon>
        <taxon>Oxalobacteraceae</taxon>
        <taxon>Telluria group</taxon>
        <taxon>Massilia</taxon>
    </lineage>
</organism>